<protein>
    <submittedName>
        <fullName evidence="1">Uncharacterized protein</fullName>
    </submittedName>
</protein>
<accession>A0A1Z4GC15</accession>
<sequence length="77" mass="8712">MKVSFEKTYPNIARWVNEHEGWIEIGYDVDSPLNSFVRALDCGGMLWEGKESYDSLDAALQDLNAGLEAVLKDIYGR</sequence>
<dbReference type="OrthoDB" id="517079at2"/>
<dbReference type="Proteomes" id="UP000218287">
    <property type="component" value="Chromosome"/>
</dbReference>
<reference evidence="1 2" key="1">
    <citation type="submission" date="2017-06" db="EMBL/GenBank/DDBJ databases">
        <title>Genome sequencing of cyanobaciteial culture collection at National Institute for Environmental Studies (NIES).</title>
        <authorList>
            <person name="Hirose Y."/>
            <person name="Shimura Y."/>
            <person name="Fujisawa T."/>
            <person name="Nakamura Y."/>
            <person name="Kawachi M."/>
        </authorList>
    </citation>
    <scope>NUCLEOTIDE SEQUENCE [LARGE SCALE GENOMIC DNA]</scope>
    <source>
        <strain evidence="1 2">NIES-21</strain>
    </source>
</reference>
<evidence type="ECO:0000313" key="1">
    <source>
        <dbReference type="EMBL" id="BAY15051.1"/>
    </source>
</evidence>
<proteinExistence type="predicted"/>
<name>A0A1Z4GC15_9CYAN</name>
<evidence type="ECO:0000313" key="2">
    <source>
        <dbReference type="Proteomes" id="UP000218287"/>
    </source>
</evidence>
<dbReference type="EMBL" id="AP018174">
    <property type="protein sequence ID" value="BAY15051.1"/>
    <property type="molecule type" value="Genomic_DNA"/>
</dbReference>
<gene>
    <name evidence="1" type="ORF">NIES21_08370</name>
</gene>
<keyword evidence="2" id="KW-1185">Reference proteome</keyword>
<organism evidence="1 2">
    <name type="scientific">Anabaenopsis circularis NIES-21</name>
    <dbReference type="NCBI Taxonomy" id="1085406"/>
    <lineage>
        <taxon>Bacteria</taxon>
        <taxon>Bacillati</taxon>
        <taxon>Cyanobacteriota</taxon>
        <taxon>Cyanophyceae</taxon>
        <taxon>Nostocales</taxon>
        <taxon>Nodulariaceae</taxon>
        <taxon>Anabaenopsis</taxon>
    </lineage>
</organism>
<dbReference type="AlphaFoldDB" id="A0A1Z4GC15"/>